<keyword evidence="2 7" id="KW-0441">Lipid A biosynthesis</keyword>
<dbReference type="Gene3D" id="2.160.10.10">
    <property type="entry name" value="Hexapeptide repeat proteins"/>
    <property type="match status" value="1"/>
</dbReference>
<evidence type="ECO:0000256" key="1">
    <source>
        <dbReference type="ARBA" id="ARBA00022516"/>
    </source>
</evidence>
<evidence type="ECO:0000256" key="2">
    <source>
        <dbReference type="ARBA" id="ARBA00022556"/>
    </source>
</evidence>
<dbReference type="GO" id="GO:0016410">
    <property type="term" value="F:N-acyltransferase activity"/>
    <property type="evidence" value="ECO:0007669"/>
    <property type="project" value="InterPro"/>
</dbReference>
<dbReference type="NCBIfam" id="NF002060">
    <property type="entry name" value="PRK00892.1"/>
    <property type="match status" value="1"/>
</dbReference>
<keyword evidence="3 7" id="KW-0808">Transferase</keyword>
<evidence type="ECO:0000256" key="3">
    <source>
        <dbReference type="ARBA" id="ARBA00022679"/>
    </source>
</evidence>
<keyword evidence="8" id="KW-0175">Coiled coil</keyword>
<proteinExistence type="inferred from homology"/>
<gene>
    <name evidence="7 10" type="primary">lpxD</name>
    <name evidence="10" type="ORF">Poly30_21300</name>
</gene>
<evidence type="ECO:0000313" key="11">
    <source>
        <dbReference type="Proteomes" id="UP000320390"/>
    </source>
</evidence>
<reference evidence="10 11" key="1">
    <citation type="submission" date="2019-02" db="EMBL/GenBank/DDBJ databases">
        <title>Deep-cultivation of Planctomycetes and their phenomic and genomic characterization uncovers novel biology.</title>
        <authorList>
            <person name="Wiegand S."/>
            <person name="Jogler M."/>
            <person name="Boedeker C."/>
            <person name="Pinto D."/>
            <person name="Vollmers J."/>
            <person name="Rivas-Marin E."/>
            <person name="Kohn T."/>
            <person name="Peeters S.H."/>
            <person name="Heuer A."/>
            <person name="Rast P."/>
            <person name="Oberbeckmann S."/>
            <person name="Bunk B."/>
            <person name="Jeske O."/>
            <person name="Meyerdierks A."/>
            <person name="Storesund J.E."/>
            <person name="Kallscheuer N."/>
            <person name="Luecker S."/>
            <person name="Lage O.M."/>
            <person name="Pohl T."/>
            <person name="Merkel B.J."/>
            <person name="Hornburger P."/>
            <person name="Mueller R.-W."/>
            <person name="Bruemmer F."/>
            <person name="Labrenz M."/>
            <person name="Spormann A.M."/>
            <person name="Op den Camp H."/>
            <person name="Overmann J."/>
            <person name="Amann R."/>
            <person name="Jetten M.S.M."/>
            <person name="Mascher T."/>
            <person name="Medema M.H."/>
            <person name="Devos D.P."/>
            <person name="Kaster A.-K."/>
            <person name="Ovreas L."/>
            <person name="Rohde M."/>
            <person name="Galperin M.Y."/>
            <person name="Jogler C."/>
        </authorList>
    </citation>
    <scope>NUCLEOTIDE SEQUENCE [LARGE SCALE GENOMIC DNA]</scope>
    <source>
        <strain evidence="10 11">Poly30</strain>
    </source>
</reference>
<dbReference type="GO" id="GO:0016020">
    <property type="term" value="C:membrane"/>
    <property type="evidence" value="ECO:0007669"/>
    <property type="project" value="GOC"/>
</dbReference>
<dbReference type="PANTHER" id="PTHR43378:SF2">
    <property type="entry name" value="UDP-3-O-ACYLGLUCOSAMINE N-ACYLTRANSFERASE 1, MITOCHONDRIAL-RELATED"/>
    <property type="match status" value="1"/>
</dbReference>
<evidence type="ECO:0000256" key="5">
    <source>
        <dbReference type="ARBA" id="ARBA00023098"/>
    </source>
</evidence>
<evidence type="ECO:0000313" key="10">
    <source>
        <dbReference type="EMBL" id="QDV06620.1"/>
    </source>
</evidence>
<keyword evidence="5 7" id="KW-0443">Lipid metabolism</keyword>
<dbReference type="CDD" id="cd03352">
    <property type="entry name" value="LbH_LpxD"/>
    <property type="match status" value="1"/>
</dbReference>
<dbReference type="RefSeq" id="WP_145196963.1">
    <property type="nucleotide sequence ID" value="NZ_CP036434.1"/>
</dbReference>
<dbReference type="SUPFAM" id="SSF51161">
    <property type="entry name" value="Trimeric LpxA-like enzymes"/>
    <property type="match status" value="1"/>
</dbReference>
<name>A0A518ERA7_9BACT</name>
<dbReference type="UniPathway" id="UPA00973"/>
<dbReference type="Pfam" id="PF04613">
    <property type="entry name" value="LpxD"/>
    <property type="match status" value="1"/>
</dbReference>
<accession>A0A518ERA7</accession>
<comment type="similarity">
    <text evidence="7">Belongs to the transferase hexapeptide repeat family. LpxD subfamily.</text>
</comment>
<evidence type="ECO:0000256" key="7">
    <source>
        <dbReference type="HAMAP-Rule" id="MF_00523"/>
    </source>
</evidence>
<dbReference type="InterPro" id="IPR001451">
    <property type="entry name" value="Hexapep"/>
</dbReference>
<dbReference type="AlphaFoldDB" id="A0A518ERA7"/>
<comment type="pathway">
    <text evidence="7">Bacterial outer membrane biogenesis; LPS lipid A biosynthesis.</text>
</comment>
<organism evidence="10 11">
    <name type="scientific">Saltatorellus ferox</name>
    <dbReference type="NCBI Taxonomy" id="2528018"/>
    <lineage>
        <taxon>Bacteria</taxon>
        <taxon>Pseudomonadati</taxon>
        <taxon>Planctomycetota</taxon>
        <taxon>Planctomycetia</taxon>
        <taxon>Planctomycetia incertae sedis</taxon>
        <taxon>Saltatorellus</taxon>
    </lineage>
</organism>
<comment type="subunit">
    <text evidence="7">Homotrimer.</text>
</comment>
<protein>
    <recommendedName>
        <fullName evidence="7">UDP-3-O-acylglucosamine N-acyltransferase</fullName>
        <ecNumber evidence="7">2.3.1.191</ecNumber>
    </recommendedName>
</protein>
<feature type="domain" description="UDP-3-O-[3-hydroxymyristoyl] glucosamine N-acyltransferase non-repeat region" evidence="9">
    <location>
        <begin position="26"/>
        <end position="92"/>
    </location>
</feature>
<dbReference type="InterPro" id="IPR011004">
    <property type="entry name" value="Trimer_LpxA-like_sf"/>
</dbReference>
<evidence type="ECO:0000259" key="9">
    <source>
        <dbReference type="Pfam" id="PF04613"/>
    </source>
</evidence>
<dbReference type="EMBL" id="CP036434">
    <property type="protein sequence ID" value="QDV06620.1"/>
    <property type="molecule type" value="Genomic_DNA"/>
</dbReference>
<dbReference type="Proteomes" id="UP000320390">
    <property type="component" value="Chromosome"/>
</dbReference>
<dbReference type="InterPro" id="IPR007691">
    <property type="entry name" value="LpxD"/>
</dbReference>
<keyword evidence="4 7" id="KW-0677">Repeat</keyword>
<dbReference type="OrthoDB" id="9784739at2"/>
<keyword evidence="11" id="KW-1185">Reference proteome</keyword>
<feature type="active site" description="Proton acceptor" evidence="7">
    <location>
        <position position="251"/>
    </location>
</feature>
<dbReference type="InterPro" id="IPR020573">
    <property type="entry name" value="UDP_GlcNAc_AcTrfase_non-rep"/>
</dbReference>
<comment type="function">
    <text evidence="7">Catalyzes the N-acylation of UDP-3-O-acylglucosamine using 3-hydroxyacyl-ACP as the acyl donor. Is involved in the biosynthesis of lipid A, a phosphorylated glycolipid that anchors the lipopolysaccharide to the outer membrane of the cell.</text>
</comment>
<evidence type="ECO:0000256" key="6">
    <source>
        <dbReference type="ARBA" id="ARBA00023315"/>
    </source>
</evidence>
<evidence type="ECO:0000256" key="4">
    <source>
        <dbReference type="ARBA" id="ARBA00022737"/>
    </source>
</evidence>
<dbReference type="Pfam" id="PF00132">
    <property type="entry name" value="Hexapep"/>
    <property type="match status" value="1"/>
</dbReference>
<dbReference type="Gene3D" id="3.40.1390.10">
    <property type="entry name" value="MurE/MurF, N-terminal domain"/>
    <property type="match status" value="1"/>
</dbReference>
<dbReference type="HAMAP" id="MF_00523">
    <property type="entry name" value="LpxD"/>
    <property type="match status" value="1"/>
</dbReference>
<comment type="catalytic activity">
    <reaction evidence="7">
        <text>a UDP-3-O-[(3R)-3-hydroxyacyl]-alpha-D-glucosamine + a (3R)-hydroxyacyl-[ACP] = a UDP-2-N,3-O-bis[(3R)-3-hydroxyacyl]-alpha-D-glucosamine + holo-[ACP] + H(+)</text>
        <dbReference type="Rhea" id="RHEA:53836"/>
        <dbReference type="Rhea" id="RHEA-COMP:9685"/>
        <dbReference type="Rhea" id="RHEA-COMP:9945"/>
        <dbReference type="ChEBI" id="CHEBI:15378"/>
        <dbReference type="ChEBI" id="CHEBI:64479"/>
        <dbReference type="ChEBI" id="CHEBI:78827"/>
        <dbReference type="ChEBI" id="CHEBI:137740"/>
        <dbReference type="ChEBI" id="CHEBI:137748"/>
        <dbReference type="EC" id="2.3.1.191"/>
    </reaction>
</comment>
<keyword evidence="1 7" id="KW-0444">Lipid biosynthesis</keyword>
<keyword evidence="6 7" id="KW-0012">Acyltransferase</keyword>
<dbReference type="NCBIfam" id="TIGR01853">
    <property type="entry name" value="lipid_A_lpxD"/>
    <property type="match status" value="1"/>
</dbReference>
<feature type="coiled-coil region" evidence="8">
    <location>
        <begin position="331"/>
        <end position="358"/>
    </location>
</feature>
<evidence type="ECO:0000256" key="8">
    <source>
        <dbReference type="SAM" id="Coils"/>
    </source>
</evidence>
<sequence length="367" mass="37516">MSTIGGQKTVAELAELCGATVEGRGDLVITGPAGLRDATAGEISFLSQEKYAAQLGTTHASAVLVAPGQKVEREGLVLLRVENPEAAFTRVILAFAPEIPELRSGVSPLASIDESASVHPGARIAAHVCIGPGASVADGAVLHPGVIVSAHARVGEGSVLHPNVVLYPFCEVGARCILHAGAVIGADGFGFHPVPAGLPEKPLWQKTPQVGNAVIEDDCEIGANTTIDCARFGSTRIGRGCKVDNLVHVGHNVQVAENTLLLALAGIAGSSTIGKNVIIAGQAGITGHVHVGDGAIVMGGAGIIADVEPGAEMFGYPAGPRREKMRSLVSAEKAGKDVRALKKEIKELRSQLEGLIALQAPSGDSKA</sequence>
<dbReference type="GO" id="GO:0009245">
    <property type="term" value="P:lipid A biosynthetic process"/>
    <property type="evidence" value="ECO:0007669"/>
    <property type="project" value="UniProtKB-UniRule"/>
</dbReference>
<dbReference type="PANTHER" id="PTHR43378">
    <property type="entry name" value="UDP-3-O-ACYLGLUCOSAMINE N-ACYLTRANSFERASE"/>
    <property type="match status" value="1"/>
</dbReference>
<dbReference type="GO" id="GO:0103118">
    <property type="term" value="F:UDP-3-O-[(3R)-3-hydroxyacyl]-glucosamine N-acyltransferase activity"/>
    <property type="evidence" value="ECO:0007669"/>
    <property type="project" value="UniProtKB-EC"/>
</dbReference>
<dbReference type="EC" id="2.3.1.191" evidence="7"/>